<name>A0A3G9ID21_9ACTN</name>
<accession>A0A3G9ID21</accession>
<feature type="transmembrane region" description="Helical" evidence="1">
    <location>
        <begin position="72"/>
        <end position="93"/>
    </location>
</feature>
<feature type="transmembrane region" description="Helical" evidence="1">
    <location>
        <begin position="105"/>
        <end position="129"/>
    </location>
</feature>
<keyword evidence="1" id="KW-0472">Membrane</keyword>
<gene>
    <name evidence="2" type="ORF">Back2_05430</name>
</gene>
<evidence type="ECO:0008006" key="4">
    <source>
        <dbReference type="Google" id="ProtNLM"/>
    </source>
</evidence>
<feature type="transmembrane region" description="Helical" evidence="1">
    <location>
        <begin position="162"/>
        <end position="191"/>
    </location>
</feature>
<sequence>MVSRRPLAPTAGAVLSLILTGIALAFGGIRTTGVLSYGPAVAQAVMLVAIGVTVVGFIGSIRALQNSNAGRLTAATLGITAAVIAGLIFLGTLTSQTAPNPDDRAPQAVVLISAAWAFTSTASALLLLTKRSDAWYVRRWRTAGVVSGPGAAAPGHPRATTVVVLGVLALVTTFLTGILGPVLGVLAWSMASSELREIRMSGARYADEGSLHAGRLMGIIATALSLILLAAIVVAVVLIGVHPQHQPAPGPTGVDVLPARIL</sequence>
<keyword evidence="3" id="KW-1185">Reference proteome</keyword>
<reference evidence="2 3" key="1">
    <citation type="submission" date="2018-11" db="EMBL/GenBank/DDBJ databases">
        <title>Complete genome sequence of Nocardioides baekrokdamisoli strain KCTC 39748.</title>
        <authorList>
            <person name="Kang S.W."/>
            <person name="Lee K.C."/>
            <person name="Kim K.K."/>
            <person name="Kim J.S."/>
            <person name="Kim D.S."/>
            <person name="Ko S.H."/>
            <person name="Yang S.H."/>
            <person name="Shin Y.K."/>
            <person name="Lee J.S."/>
        </authorList>
    </citation>
    <scope>NUCLEOTIDE SEQUENCE [LARGE SCALE GENOMIC DNA]</scope>
    <source>
        <strain evidence="2 3">KCTC 39748</strain>
    </source>
</reference>
<organism evidence="2 3">
    <name type="scientific">Nocardioides baekrokdamisoli</name>
    <dbReference type="NCBI Taxonomy" id="1804624"/>
    <lineage>
        <taxon>Bacteria</taxon>
        <taxon>Bacillati</taxon>
        <taxon>Actinomycetota</taxon>
        <taxon>Actinomycetes</taxon>
        <taxon>Propionibacteriales</taxon>
        <taxon>Nocardioidaceae</taxon>
        <taxon>Nocardioides</taxon>
    </lineage>
</organism>
<evidence type="ECO:0000313" key="3">
    <source>
        <dbReference type="Proteomes" id="UP000271573"/>
    </source>
</evidence>
<dbReference type="Proteomes" id="UP000271573">
    <property type="component" value="Chromosome"/>
</dbReference>
<evidence type="ECO:0000313" key="2">
    <source>
        <dbReference type="EMBL" id="BBH16256.1"/>
    </source>
</evidence>
<dbReference type="EMBL" id="AP019307">
    <property type="protein sequence ID" value="BBH16256.1"/>
    <property type="molecule type" value="Genomic_DNA"/>
</dbReference>
<feature type="transmembrane region" description="Helical" evidence="1">
    <location>
        <begin position="216"/>
        <end position="241"/>
    </location>
</feature>
<keyword evidence="1" id="KW-1133">Transmembrane helix</keyword>
<evidence type="ECO:0000256" key="1">
    <source>
        <dbReference type="SAM" id="Phobius"/>
    </source>
</evidence>
<keyword evidence="1" id="KW-0812">Transmembrane</keyword>
<dbReference type="AlphaFoldDB" id="A0A3G9ID21"/>
<dbReference type="KEGG" id="nbe:Back2_05430"/>
<feature type="transmembrane region" description="Helical" evidence="1">
    <location>
        <begin position="41"/>
        <end position="60"/>
    </location>
</feature>
<protein>
    <recommendedName>
        <fullName evidence="4">DUF4190 domain-containing protein</fullName>
    </recommendedName>
</protein>
<proteinExistence type="predicted"/>